<proteinExistence type="predicted"/>
<dbReference type="PANTHER" id="PTHR33104:SF2">
    <property type="entry name" value="CXC3 LIKE CYSTEINE CLUSTER DOMAIN-CONTAINING PROTEIN"/>
    <property type="match status" value="1"/>
</dbReference>
<dbReference type="InterPro" id="IPR040521">
    <property type="entry name" value="KDZ"/>
</dbReference>
<feature type="compositionally biased region" description="Acidic residues" evidence="1">
    <location>
        <begin position="16"/>
        <end position="26"/>
    </location>
</feature>
<keyword evidence="3" id="KW-1185">Reference proteome</keyword>
<name>A0A2K3CN70_CHLRE</name>
<accession>A0A2K3CN70</accession>
<dbReference type="EMBL" id="KZ454949">
    <property type="protein sequence ID" value="PNW69726.1"/>
    <property type="molecule type" value="Genomic_DNA"/>
</dbReference>
<dbReference type="Gramene" id="PNW69726">
    <property type="protein sequence ID" value="PNW69726"/>
    <property type="gene ID" value="CHLRE_22g753447v5"/>
</dbReference>
<dbReference type="Proteomes" id="UP000006906">
    <property type="component" value="Unassembled WGS sequence"/>
</dbReference>
<dbReference type="Pfam" id="PF18758">
    <property type="entry name" value="KDZ"/>
    <property type="match status" value="1"/>
</dbReference>
<evidence type="ECO:0000313" key="2">
    <source>
        <dbReference type="EMBL" id="PNW69726.1"/>
    </source>
</evidence>
<evidence type="ECO:0000313" key="3">
    <source>
        <dbReference type="Proteomes" id="UP000006906"/>
    </source>
</evidence>
<organism evidence="2 3">
    <name type="scientific">Chlamydomonas reinhardtii</name>
    <name type="common">Chlamydomonas smithii</name>
    <dbReference type="NCBI Taxonomy" id="3055"/>
    <lineage>
        <taxon>Eukaryota</taxon>
        <taxon>Viridiplantae</taxon>
        <taxon>Chlorophyta</taxon>
        <taxon>core chlorophytes</taxon>
        <taxon>Chlorophyceae</taxon>
        <taxon>CS clade</taxon>
        <taxon>Chlamydomonadales</taxon>
        <taxon>Chlamydomonadaceae</taxon>
        <taxon>Chlamydomonas</taxon>
    </lineage>
</organism>
<dbReference type="PaxDb" id="3055-EDO97921"/>
<dbReference type="KEGG" id="cre:CHLRE_22g753447v5"/>
<dbReference type="GeneID" id="66057281"/>
<feature type="region of interest" description="Disordered" evidence="1">
    <location>
        <begin position="1"/>
        <end position="26"/>
    </location>
</feature>
<evidence type="ECO:0000256" key="1">
    <source>
        <dbReference type="SAM" id="MobiDB-lite"/>
    </source>
</evidence>
<dbReference type="RefSeq" id="XP_042914151.1">
    <property type="nucleotide sequence ID" value="XM_043072909.1"/>
</dbReference>
<gene>
    <name evidence="2" type="ORF">CHLRE_22g753447v5</name>
</gene>
<dbReference type="STRING" id="3055.A0A2K3CN70"/>
<sequence length="504" mass="51095">MGASAADPLPHVHSESDDEDTEQGDDASVDVAAQVRVRKAFLKHYASGADSRSRLLDSAADTLRALAQAIPRTCPGCGVSAVFGGKRCSVTIVTREQPVIAEIPVGWCTTCKQGCNLLPVQADCVSDSNSGWDLDRAHSGKNVLWWHQSVLQKYDILSFRTRHLSADAFCDAMMNSWERNGISRPSSVSATTLRQRMREALLLYMDCQNVIEDYPEDTITDWPRGALNSCPCCGDSVTCAAMAVDAGAGPAGGAMAAGVAAAPAVVGETVVGARAGPSGSGGVAGVDMADAGPAGGAMAAGVAAAAAVAGETVVGARAGSSGSGGVAGVDMADAGPAGGAMTAGVAAAAAVVGETVVGARAGPSGSGGVAGVDMADAGPAGGAMAAATVAIGYAAQYTQLARRRFFLPNTLIQQVLADGTASQQIGATHCSNFNADKVLAAESRKNLITAVGAVLCRHGMLLRLMNLFGGERHAYATTAALSLLSAGTAVQFWWYDIACRWGKS</sequence>
<protein>
    <submittedName>
        <fullName evidence="2">Uncharacterized protein</fullName>
    </submittedName>
</protein>
<reference evidence="2 3" key="1">
    <citation type="journal article" date="2007" name="Science">
        <title>The Chlamydomonas genome reveals the evolution of key animal and plant functions.</title>
        <authorList>
            <person name="Merchant S.S."/>
            <person name="Prochnik S.E."/>
            <person name="Vallon O."/>
            <person name="Harris E.H."/>
            <person name="Karpowicz S.J."/>
            <person name="Witman G.B."/>
            <person name="Terry A."/>
            <person name="Salamov A."/>
            <person name="Fritz-Laylin L.K."/>
            <person name="Marechal-Drouard L."/>
            <person name="Marshall W.F."/>
            <person name="Qu L.H."/>
            <person name="Nelson D.R."/>
            <person name="Sanderfoot A.A."/>
            <person name="Spalding M.H."/>
            <person name="Kapitonov V.V."/>
            <person name="Ren Q."/>
            <person name="Ferris P."/>
            <person name="Lindquist E."/>
            <person name="Shapiro H."/>
            <person name="Lucas S.M."/>
            <person name="Grimwood J."/>
            <person name="Schmutz J."/>
            <person name="Cardol P."/>
            <person name="Cerutti H."/>
            <person name="Chanfreau G."/>
            <person name="Chen C.L."/>
            <person name="Cognat V."/>
            <person name="Croft M.T."/>
            <person name="Dent R."/>
            <person name="Dutcher S."/>
            <person name="Fernandez E."/>
            <person name="Fukuzawa H."/>
            <person name="Gonzalez-Ballester D."/>
            <person name="Gonzalez-Halphen D."/>
            <person name="Hallmann A."/>
            <person name="Hanikenne M."/>
            <person name="Hippler M."/>
            <person name="Inwood W."/>
            <person name="Jabbari K."/>
            <person name="Kalanon M."/>
            <person name="Kuras R."/>
            <person name="Lefebvre P.A."/>
            <person name="Lemaire S.D."/>
            <person name="Lobanov A.V."/>
            <person name="Lohr M."/>
            <person name="Manuell A."/>
            <person name="Meier I."/>
            <person name="Mets L."/>
            <person name="Mittag M."/>
            <person name="Mittelmeier T."/>
            <person name="Moroney J.V."/>
            <person name="Moseley J."/>
            <person name="Napoli C."/>
            <person name="Nedelcu A.M."/>
            <person name="Niyogi K."/>
            <person name="Novoselov S.V."/>
            <person name="Paulsen I.T."/>
            <person name="Pazour G."/>
            <person name="Purton S."/>
            <person name="Ral J.P."/>
            <person name="Riano-Pachon D.M."/>
            <person name="Riekhof W."/>
            <person name="Rymarquis L."/>
            <person name="Schroda M."/>
            <person name="Stern D."/>
            <person name="Umen J."/>
            <person name="Willows R."/>
            <person name="Wilson N."/>
            <person name="Zimmer S.L."/>
            <person name="Allmer J."/>
            <person name="Balk J."/>
            <person name="Bisova K."/>
            <person name="Chen C.J."/>
            <person name="Elias M."/>
            <person name="Gendler K."/>
            <person name="Hauser C."/>
            <person name="Lamb M.R."/>
            <person name="Ledford H."/>
            <person name="Long J.C."/>
            <person name="Minagawa J."/>
            <person name="Page M.D."/>
            <person name="Pan J."/>
            <person name="Pootakham W."/>
            <person name="Roje S."/>
            <person name="Rose A."/>
            <person name="Stahlberg E."/>
            <person name="Terauchi A.M."/>
            <person name="Yang P."/>
            <person name="Ball S."/>
            <person name="Bowler C."/>
            <person name="Dieckmann C.L."/>
            <person name="Gladyshev V.N."/>
            <person name="Green P."/>
            <person name="Jorgensen R."/>
            <person name="Mayfield S."/>
            <person name="Mueller-Roeber B."/>
            <person name="Rajamani S."/>
            <person name="Sayre R.T."/>
            <person name="Brokstein P."/>
            <person name="Dubchak I."/>
            <person name="Goodstein D."/>
            <person name="Hornick L."/>
            <person name="Huang Y.W."/>
            <person name="Jhaveri J."/>
            <person name="Luo Y."/>
            <person name="Martinez D."/>
            <person name="Ngau W.C."/>
            <person name="Otillar B."/>
            <person name="Poliakov A."/>
            <person name="Porter A."/>
            <person name="Szajkowski L."/>
            <person name="Werner G."/>
            <person name="Zhou K."/>
            <person name="Grigoriev I.V."/>
            <person name="Rokhsar D.S."/>
            <person name="Grossman A.R."/>
        </authorList>
    </citation>
    <scope>NUCLEOTIDE SEQUENCE [LARGE SCALE GENOMIC DNA]</scope>
    <source>
        <strain evidence="3">CC-503</strain>
    </source>
</reference>
<dbReference type="AlphaFoldDB" id="A0A2K3CN70"/>
<dbReference type="InParanoid" id="A0A2K3CN70"/>
<dbReference type="PANTHER" id="PTHR33104">
    <property type="entry name" value="SI:DKEY-29D5.2"/>
    <property type="match status" value="1"/>
</dbReference>